<proteinExistence type="predicted"/>
<sequence>MLISKISLVAAAFAAGGDAVIVDFFSDTNCNVPAGNRNVWDNSCASLGGFSSFRVTFRGGVGQFLRAYSRNACAGPVTRCLDSTIPEWGRCYLAVDSDGASNAMGSAAFKCFSDEWTK</sequence>
<comment type="caution">
    <text evidence="2">The sequence shown here is derived from an EMBL/GenBank/DDBJ whole genome shotgun (WGS) entry which is preliminary data.</text>
</comment>
<name>A0AA40C0B0_9PEZI</name>
<keyword evidence="3" id="KW-1185">Reference proteome</keyword>
<feature type="signal peptide" evidence="1">
    <location>
        <begin position="1"/>
        <end position="19"/>
    </location>
</feature>
<protein>
    <recommendedName>
        <fullName evidence="4">Secreted protein</fullName>
    </recommendedName>
</protein>
<dbReference type="EMBL" id="JAULSU010000004">
    <property type="protein sequence ID" value="KAK0620135.1"/>
    <property type="molecule type" value="Genomic_DNA"/>
</dbReference>
<keyword evidence="1" id="KW-0732">Signal</keyword>
<evidence type="ECO:0000313" key="3">
    <source>
        <dbReference type="Proteomes" id="UP001175000"/>
    </source>
</evidence>
<gene>
    <name evidence="2" type="ORF">B0T14DRAFT_520653</name>
</gene>
<accession>A0AA40C0B0</accession>
<feature type="chain" id="PRO_5041207129" description="Secreted protein" evidence="1">
    <location>
        <begin position="20"/>
        <end position="118"/>
    </location>
</feature>
<reference evidence="2" key="1">
    <citation type="submission" date="2023-06" db="EMBL/GenBank/DDBJ databases">
        <title>Genome-scale phylogeny and comparative genomics of the fungal order Sordariales.</title>
        <authorList>
            <consortium name="Lawrence Berkeley National Laboratory"/>
            <person name="Hensen N."/>
            <person name="Bonometti L."/>
            <person name="Westerberg I."/>
            <person name="Brannstrom I.O."/>
            <person name="Guillou S."/>
            <person name="Cros-Aarteil S."/>
            <person name="Calhoun S."/>
            <person name="Haridas S."/>
            <person name="Kuo A."/>
            <person name="Mondo S."/>
            <person name="Pangilinan J."/>
            <person name="Riley R."/>
            <person name="Labutti K."/>
            <person name="Andreopoulos B."/>
            <person name="Lipzen A."/>
            <person name="Chen C."/>
            <person name="Yanf M."/>
            <person name="Daum C."/>
            <person name="Ng V."/>
            <person name="Clum A."/>
            <person name="Steindorff A."/>
            <person name="Ohm R."/>
            <person name="Martin F."/>
            <person name="Silar P."/>
            <person name="Natvig D."/>
            <person name="Lalanne C."/>
            <person name="Gautier V."/>
            <person name="Ament-Velasquez S.L."/>
            <person name="Kruys A."/>
            <person name="Hutchinson M.I."/>
            <person name="Powell A.J."/>
            <person name="Barry K."/>
            <person name="Miller A.N."/>
            <person name="Grigoriev I.V."/>
            <person name="Debuchy R."/>
            <person name="Gladieux P."/>
            <person name="Thoren M.H."/>
            <person name="Johannesson H."/>
        </authorList>
    </citation>
    <scope>NUCLEOTIDE SEQUENCE</scope>
    <source>
        <strain evidence="2">CBS 606.72</strain>
    </source>
</reference>
<evidence type="ECO:0000313" key="2">
    <source>
        <dbReference type="EMBL" id="KAK0620135.1"/>
    </source>
</evidence>
<dbReference type="Proteomes" id="UP001175000">
    <property type="component" value="Unassembled WGS sequence"/>
</dbReference>
<evidence type="ECO:0000256" key="1">
    <source>
        <dbReference type="SAM" id="SignalP"/>
    </source>
</evidence>
<evidence type="ECO:0008006" key="4">
    <source>
        <dbReference type="Google" id="ProtNLM"/>
    </source>
</evidence>
<dbReference type="AlphaFoldDB" id="A0AA40C0B0"/>
<organism evidence="2 3">
    <name type="scientific">Immersiella caudata</name>
    <dbReference type="NCBI Taxonomy" id="314043"/>
    <lineage>
        <taxon>Eukaryota</taxon>
        <taxon>Fungi</taxon>
        <taxon>Dikarya</taxon>
        <taxon>Ascomycota</taxon>
        <taxon>Pezizomycotina</taxon>
        <taxon>Sordariomycetes</taxon>
        <taxon>Sordariomycetidae</taxon>
        <taxon>Sordariales</taxon>
        <taxon>Lasiosphaeriaceae</taxon>
        <taxon>Immersiella</taxon>
    </lineage>
</organism>